<evidence type="ECO:0000256" key="2">
    <source>
        <dbReference type="ARBA" id="ARBA00007532"/>
    </source>
</evidence>
<dbReference type="FunFam" id="3.30.390.30:FF:000001">
    <property type="entry name" value="Dihydrolipoyl dehydrogenase"/>
    <property type="match status" value="1"/>
</dbReference>
<evidence type="ECO:0000259" key="11">
    <source>
        <dbReference type="Pfam" id="PF07992"/>
    </source>
</evidence>
<dbReference type="GO" id="GO:0050660">
    <property type="term" value="F:flavin adenine dinucleotide binding"/>
    <property type="evidence" value="ECO:0007669"/>
    <property type="project" value="TreeGrafter"/>
</dbReference>
<dbReference type="AlphaFoldDB" id="A0A0R3PIK1"/>
<protein>
    <recommendedName>
        <fullName evidence="3">dihydrolipoyl dehydrogenase</fullName>
        <ecNumber evidence="3">1.8.1.4</ecNumber>
    </recommendedName>
    <alternativeName>
        <fullName evidence="8">Dihydrolipoamide dehydrogenase</fullName>
    </alternativeName>
</protein>
<comment type="cofactor">
    <cofactor evidence="1">
        <name>FAD</name>
        <dbReference type="ChEBI" id="CHEBI:57692"/>
    </cofactor>
</comment>
<dbReference type="WBParaSite" id="ACOC_0000417801-mRNA-1">
    <property type="protein sequence ID" value="ACOC_0000417801-mRNA-1"/>
    <property type="gene ID" value="ACOC_0000417801"/>
</dbReference>
<dbReference type="EMBL" id="UYYA01002355">
    <property type="protein sequence ID" value="VDM55764.1"/>
    <property type="molecule type" value="Genomic_DNA"/>
</dbReference>
<evidence type="ECO:0000256" key="7">
    <source>
        <dbReference type="ARBA" id="ARBA00023027"/>
    </source>
</evidence>
<dbReference type="InterPro" id="IPR023753">
    <property type="entry name" value="FAD/NAD-binding_dom"/>
</dbReference>
<accession>A0A0R3PIK1</accession>
<dbReference type="PRINTS" id="PR00368">
    <property type="entry name" value="FADPNR"/>
</dbReference>
<dbReference type="Gene3D" id="3.50.50.60">
    <property type="entry name" value="FAD/NAD(P)-binding domain"/>
    <property type="match status" value="1"/>
</dbReference>
<dbReference type="Pfam" id="PF07992">
    <property type="entry name" value="Pyr_redox_2"/>
    <property type="match status" value="1"/>
</dbReference>
<keyword evidence="6" id="KW-0560">Oxidoreductase</keyword>
<dbReference type="EC" id="1.8.1.4" evidence="3"/>
<evidence type="ECO:0000259" key="10">
    <source>
        <dbReference type="Pfam" id="PF02852"/>
    </source>
</evidence>
<evidence type="ECO:0000256" key="6">
    <source>
        <dbReference type="ARBA" id="ARBA00023002"/>
    </source>
</evidence>
<dbReference type="GO" id="GO:0006103">
    <property type="term" value="P:2-oxoglutarate metabolic process"/>
    <property type="evidence" value="ECO:0007669"/>
    <property type="project" value="TreeGrafter"/>
</dbReference>
<dbReference type="Pfam" id="PF02852">
    <property type="entry name" value="Pyr_redox_dim"/>
    <property type="match status" value="1"/>
</dbReference>
<dbReference type="SUPFAM" id="SSF55424">
    <property type="entry name" value="FAD/NAD-linked reductases, dimerisation (C-terminal) domain"/>
    <property type="match status" value="1"/>
</dbReference>
<dbReference type="Gene3D" id="3.30.390.30">
    <property type="match status" value="1"/>
</dbReference>
<dbReference type="InterPro" id="IPR050151">
    <property type="entry name" value="Class-I_Pyr_Nuc-Dis_Oxidored"/>
</dbReference>
<keyword evidence="5" id="KW-0274">FAD</keyword>
<dbReference type="Proteomes" id="UP000267027">
    <property type="component" value="Unassembled WGS sequence"/>
</dbReference>
<dbReference type="PANTHER" id="PTHR22912">
    <property type="entry name" value="DISULFIDE OXIDOREDUCTASE"/>
    <property type="match status" value="1"/>
</dbReference>
<dbReference type="InterPro" id="IPR016156">
    <property type="entry name" value="FAD/NAD-linked_Rdtase_dimer_sf"/>
</dbReference>
<evidence type="ECO:0000256" key="5">
    <source>
        <dbReference type="ARBA" id="ARBA00022827"/>
    </source>
</evidence>
<dbReference type="InterPro" id="IPR004099">
    <property type="entry name" value="Pyr_nucl-diS_OxRdtase_dimer"/>
</dbReference>
<keyword evidence="13" id="KW-1185">Reference proteome</keyword>
<evidence type="ECO:0000256" key="4">
    <source>
        <dbReference type="ARBA" id="ARBA00022630"/>
    </source>
</evidence>
<dbReference type="InterPro" id="IPR036188">
    <property type="entry name" value="FAD/NAD-bd_sf"/>
</dbReference>
<evidence type="ECO:0000256" key="3">
    <source>
        <dbReference type="ARBA" id="ARBA00012608"/>
    </source>
</evidence>
<dbReference type="OMA" id="ICERAGH"/>
<organism evidence="14">
    <name type="scientific">Angiostrongylus costaricensis</name>
    <name type="common">Nematode worm</name>
    <dbReference type="NCBI Taxonomy" id="334426"/>
    <lineage>
        <taxon>Eukaryota</taxon>
        <taxon>Metazoa</taxon>
        <taxon>Ecdysozoa</taxon>
        <taxon>Nematoda</taxon>
        <taxon>Chromadorea</taxon>
        <taxon>Rhabditida</taxon>
        <taxon>Rhabditina</taxon>
        <taxon>Rhabditomorpha</taxon>
        <taxon>Strongyloidea</taxon>
        <taxon>Metastrongylidae</taxon>
        <taxon>Angiostrongylus</taxon>
    </lineage>
</organism>
<evidence type="ECO:0000313" key="14">
    <source>
        <dbReference type="WBParaSite" id="ACOC_0000417801-mRNA-1"/>
    </source>
</evidence>
<evidence type="ECO:0000256" key="9">
    <source>
        <dbReference type="ARBA" id="ARBA00049187"/>
    </source>
</evidence>
<dbReference type="GO" id="GO:0045252">
    <property type="term" value="C:oxoglutarate dehydrogenase complex"/>
    <property type="evidence" value="ECO:0007669"/>
    <property type="project" value="TreeGrafter"/>
</dbReference>
<reference evidence="12 13" key="2">
    <citation type="submission" date="2018-11" db="EMBL/GenBank/DDBJ databases">
        <authorList>
            <consortium name="Pathogen Informatics"/>
        </authorList>
    </citation>
    <scope>NUCLEOTIDE SEQUENCE [LARGE SCALE GENOMIC DNA]</scope>
    <source>
        <strain evidence="12 13">Costa Rica</strain>
    </source>
</reference>
<name>A0A0R3PIK1_ANGCS</name>
<dbReference type="PANTHER" id="PTHR22912:SF151">
    <property type="entry name" value="DIHYDROLIPOYL DEHYDROGENASE, MITOCHONDRIAL"/>
    <property type="match status" value="1"/>
</dbReference>
<reference evidence="14" key="1">
    <citation type="submission" date="2017-02" db="UniProtKB">
        <authorList>
            <consortium name="WormBaseParasite"/>
        </authorList>
    </citation>
    <scope>IDENTIFICATION</scope>
</reference>
<dbReference type="GO" id="GO:0005739">
    <property type="term" value="C:mitochondrion"/>
    <property type="evidence" value="ECO:0007669"/>
    <property type="project" value="TreeGrafter"/>
</dbReference>
<dbReference type="OrthoDB" id="361797at2759"/>
<sequence length="248" mass="27568">MSPLCYIMLLKQGGGLDLEWYRELPAMESTSSLKWKVQKMGRNRKDLQLECDTLLVSIGRRPYTKDLGLESVSINLDERGRVPVNERFQTKVPSIYAIGDCIAGPMLAHKAEDEGILCVEGICGGPVHIDYNCIPSVIYTHPEVAWVGKPEEQLKQEGVEYKVGKFPFVANSRAKTNFDTEGFVKVLADKQTDRMLGVHIIGPNAGEMIAEGTLALEYGASAEDVARVCHPHPVSTFWPAERFLVFNV</sequence>
<keyword evidence="7" id="KW-0520">NAD</keyword>
<evidence type="ECO:0000256" key="1">
    <source>
        <dbReference type="ARBA" id="ARBA00001974"/>
    </source>
</evidence>
<feature type="domain" description="FAD/NAD(P)-binding" evidence="11">
    <location>
        <begin position="43"/>
        <end position="115"/>
    </location>
</feature>
<comment type="similarity">
    <text evidence="2">Belongs to the class-I pyridine nucleotide-disulfide oxidoreductase family.</text>
</comment>
<dbReference type="STRING" id="334426.A0A0R3PIK1"/>
<gene>
    <name evidence="12" type="ORF">ACOC_LOCUS4179</name>
</gene>
<evidence type="ECO:0000313" key="13">
    <source>
        <dbReference type="Proteomes" id="UP000267027"/>
    </source>
</evidence>
<evidence type="ECO:0000256" key="8">
    <source>
        <dbReference type="ARBA" id="ARBA00031281"/>
    </source>
</evidence>
<evidence type="ECO:0000313" key="12">
    <source>
        <dbReference type="EMBL" id="VDM55764.1"/>
    </source>
</evidence>
<dbReference type="PRINTS" id="PR00411">
    <property type="entry name" value="PNDRDTASEI"/>
</dbReference>
<comment type="catalytic activity">
    <reaction evidence="9">
        <text>N(6)-[(R)-dihydrolipoyl]-L-lysyl-[protein] + NAD(+) = N(6)-[(R)-lipoyl]-L-lysyl-[protein] + NADH + H(+)</text>
        <dbReference type="Rhea" id="RHEA:15045"/>
        <dbReference type="Rhea" id="RHEA-COMP:10474"/>
        <dbReference type="Rhea" id="RHEA-COMP:10475"/>
        <dbReference type="ChEBI" id="CHEBI:15378"/>
        <dbReference type="ChEBI" id="CHEBI:57540"/>
        <dbReference type="ChEBI" id="CHEBI:57945"/>
        <dbReference type="ChEBI" id="CHEBI:83099"/>
        <dbReference type="ChEBI" id="CHEBI:83100"/>
        <dbReference type="EC" id="1.8.1.4"/>
    </reaction>
</comment>
<dbReference type="SUPFAM" id="SSF51905">
    <property type="entry name" value="FAD/NAD(P)-binding domain"/>
    <property type="match status" value="1"/>
</dbReference>
<feature type="domain" description="Pyridine nucleotide-disulphide oxidoreductase dimerisation" evidence="10">
    <location>
        <begin position="134"/>
        <end position="235"/>
    </location>
</feature>
<keyword evidence="4" id="KW-0285">Flavoprotein</keyword>
<dbReference type="GO" id="GO:0004148">
    <property type="term" value="F:dihydrolipoyl dehydrogenase (NADH) activity"/>
    <property type="evidence" value="ECO:0007669"/>
    <property type="project" value="UniProtKB-EC"/>
</dbReference>
<proteinExistence type="inferred from homology"/>